<dbReference type="SUPFAM" id="SSF48317">
    <property type="entry name" value="Acid phosphatase/Vanadium-dependent haloperoxidase"/>
    <property type="match status" value="1"/>
</dbReference>
<gene>
    <name evidence="9" type="ORF">ENN04_02420</name>
</gene>
<accession>A0A7C5X3R4</accession>
<comment type="subcellular location">
    <subcellularLocation>
        <location evidence="1">Cell membrane</location>
        <topology evidence="1">Multi-pass membrane protein</topology>
    </subcellularLocation>
</comment>
<name>A0A7C5X3R4_9AQUI</name>
<organism evidence="9">
    <name type="scientific">Thermocrinis ruber</name>
    <dbReference type="NCBI Taxonomy" id="75906"/>
    <lineage>
        <taxon>Bacteria</taxon>
        <taxon>Pseudomonadati</taxon>
        <taxon>Aquificota</taxon>
        <taxon>Aquificia</taxon>
        <taxon>Aquificales</taxon>
        <taxon>Aquificaceae</taxon>
        <taxon>Thermocrinis</taxon>
    </lineage>
</organism>
<evidence type="ECO:0000313" key="9">
    <source>
        <dbReference type="EMBL" id="HHO73474.1"/>
    </source>
</evidence>
<dbReference type="InterPro" id="IPR036938">
    <property type="entry name" value="PAP2/HPO_sf"/>
</dbReference>
<evidence type="ECO:0000256" key="1">
    <source>
        <dbReference type="ARBA" id="ARBA00004651"/>
    </source>
</evidence>
<evidence type="ECO:0000256" key="3">
    <source>
        <dbReference type="ARBA" id="ARBA00022692"/>
    </source>
</evidence>
<dbReference type="Gene3D" id="1.20.144.10">
    <property type="entry name" value="Phosphatidic acid phosphatase type 2/haloperoxidase"/>
    <property type="match status" value="1"/>
</dbReference>
<dbReference type="GO" id="GO:0005886">
    <property type="term" value="C:plasma membrane"/>
    <property type="evidence" value="ECO:0007669"/>
    <property type="project" value="UniProtKB-SubCell"/>
</dbReference>
<feature type="domain" description="Phosphatidic acid phosphatase type 2/haloperoxidase" evidence="8">
    <location>
        <begin position="58"/>
        <end position="165"/>
    </location>
</feature>
<dbReference type="PANTHER" id="PTHR14969:SF62">
    <property type="entry name" value="DECAPRENYLPHOSPHORYL-5-PHOSPHORIBOSE PHOSPHATASE RV3807C-RELATED"/>
    <property type="match status" value="1"/>
</dbReference>
<dbReference type="InterPro" id="IPR000326">
    <property type="entry name" value="PAP2/HPO"/>
</dbReference>
<feature type="transmembrane region" description="Helical" evidence="7">
    <location>
        <begin position="34"/>
        <end position="53"/>
    </location>
</feature>
<proteinExistence type="predicted"/>
<evidence type="ECO:0000256" key="2">
    <source>
        <dbReference type="ARBA" id="ARBA00022475"/>
    </source>
</evidence>
<dbReference type="PANTHER" id="PTHR14969">
    <property type="entry name" value="SPHINGOSINE-1-PHOSPHATE PHOSPHOHYDROLASE"/>
    <property type="match status" value="1"/>
</dbReference>
<evidence type="ECO:0000256" key="5">
    <source>
        <dbReference type="ARBA" id="ARBA00022989"/>
    </source>
</evidence>
<feature type="transmembrane region" description="Helical" evidence="7">
    <location>
        <begin position="150"/>
        <end position="167"/>
    </location>
</feature>
<evidence type="ECO:0000256" key="6">
    <source>
        <dbReference type="ARBA" id="ARBA00023136"/>
    </source>
</evidence>
<dbReference type="AlphaFoldDB" id="A0A7C5X3R4"/>
<sequence>MFRVVFENFYLNKELFYLINHNRHPLLDAFFSKFYLLGKGWVLIPIFIGLFIFQKSSLKVFLYTIGISTVLVEVLKKLTKQPRPATLLEDVYLLEPVHLSSFPSGDSAMAFALASFFLWLNPKLGSVFLVYALLIAYGRVYLGAHFPLDVFAGALIGIFSFLLALRLA</sequence>
<feature type="transmembrane region" description="Helical" evidence="7">
    <location>
        <begin position="127"/>
        <end position="144"/>
    </location>
</feature>
<keyword evidence="5 7" id="KW-1133">Transmembrane helix</keyword>
<keyword evidence="2" id="KW-1003">Cell membrane</keyword>
<dbReference type="SMART" id="SM00014">
    <property type="entry name" value="acidPPc"/>
    <property type="match status" value="1"/>
</dbReference>
<evidence type="ECO:0000259" key="8">
    <source>
        <dbReference type="SMART" id="SM00014"/>
    </source>
</evidence>
<evidence type="ECO:0000256" key="7">
    <source>
        <dbReference type="SAM" id="Phobius"/>
    </source>
</evidence>
<comment type="caution">
    <text evidence="9">The sequence shown here is derived from an EMBL/GenBank/DDBJ whole genome shotgun (WGS) entry which is preliminary data.</text>
</comment>
<evidence type="ECO:0000256" key="4">
    <source>
        <dbReference type="ARBA" id="ARBA00022801"/>
    </source>
</evidence>
<reference evidence="9" key="1">
    <citation type="journal article" date="2020" name="mSystems">
        <title>Genome- and Community-Level Interaction Insights into Carbon Utilization and Element Cycling Functions of Hydrothermarchaeota in Hydrothermal Sediment.</title>
        <authorList>
            <person name="Zhou Z."/>
            <person name="Liu Y."/>
            <person name="Xu W."/>
            <person name="Pan J."/>
            <person name="Luo Z.H."/>
            <person name="Li M."/>
        </authorList>
    </citation>
    <scope>NUCLEOTIDE SEQUENCE [LARGE SCALE GENOMIC DNA]</scope>
    <source>
        <strain evidence="9">SpSt-114</strain>
    </source>
</reference>
<keyword evidence="4" id="KW-0378">Hydrolase</keyword>
<keyword evidence="6 7" id="KW-0472">Membrane</keyword>
<keyword evidence="3 7" id="KW-0812">Transmembrane</keyword>
<protein>
    <submittedName>
        <fullName evidence="9">Phosphatase PAP2 family protein</fullName>
    </submittedName>
</protein>
<dbReference type="EMBL" id="DSAC01000027">
    <property type="protein sequence ID" value="HHO73474.1"/>
    <property type="molecule type" value="Genomic_DNA"/>
</dbReference>
<dbReference type="GO" id="GO:0016787">
    <property type="term" value="F:hydrolase activity"/>
    <property type="evidence" value="ECO:0007669"/>
    <property type="project" value="UniProtKB-KW"/>
</dbReference>
<dbReference type="Pfam" id="PF01569">
    <property type="entry name" value="PAP2"/>
    <property type="match status" value="1"/>
</dbReference>